<sequence length="375" mass="40492">MKHGKRILIGSLVLTILLIGVVFVASASANDSQKTLSEDEISGTTDSNDAQIPDIGPQIFESLKNDPNVLATKGQIPNYTTQVDKQNWLSKLDNSRVLLDKDTNMKLYLYPKGPVIGYSWDVNGYLEVNFYKGMNVTDSQINEIYNLINKRANEASVQEVPVVFYKNDFFKDEVSGYDSYYRPINGAIKVTGETGSSGTIGYAAKTSSGTKGYVTVQHLGTYVGYDMYQPVSDAAGSVSKISGHHADACFVPYSNVAAKIHIGGGSTANVYNYVKTIPNSGWVNWKVYISGAASGVKSGYIKGAGLTLTEGGGPYYNMVKTNYSSTNGDSGAPIYRILSGNYIVLGIHKGTFNGYKWFSPVSGINSDLGVLPIKA</sequence>
<dbReference type="HOGENOM" id="CLU_064439_0_0_2"/>
<protein>
    <submittedName>
        <fullName evidence="2">Uncharacterized protein</fullName>
    </submittedName>
</protein>
<keyword evidence="3" id="KW-1185">Reference proteome</keyword>
<dbReference type="Gene3D" id="2.40.10.10">
    <property type="entry name" value="Trypsin-like serine proteases"/>
    <property type="match status" value="2"/>
</dbReference>
<name>A0A0E3QZ30_METBA</name>
<dbReference type="GeneID" id="24846448"/>
<dbReference type="STRING" id="1434108.MSBRM_3121"/>
<dbReference type="RefSeq" id="WP_048156336.1">
    <property type="nucleotide sequence ID" value="NZ_CP009528.1"/>
</dbReference>
<dbReference type="InterPro" id="IPR043504">
    <property type="entry name" value="Peptidase_S1_PA_chymotrypsin"/>
</dbReference>
<reference evidence="2 3" key="1">
    <citation type="submission" date="2014-07" db="EMBL/GenBank/DDBJ databases">
        <title>Methanogenic archaea and the global carbon cycle.</title>
        <authorList>
            <person name="Henriksen J.R."/>
            <person name="Luke J."/>
            <person name="Reinhart S."/>
            <person name="Benedict M.N."/>
            <person name="Youngblut N.D."/>
            <person name="Metcalf M.E."/>
            <person name="Whitaker R.J."/>
            <person name="Metcalf W.W."/>
        </authorList>
    </citation>
    <scope>NUCLEOTIDE SEQUENCE [LARGE SCALE GENOMIC DNA]</scope>
    <source>
        <strain evidence="2 3">MS</strain>
    </source>
</reference>
<dbReference type="SUPFAM" id="SSF50494">
    <property type="entry name" value="Trypsin-like serine proteases"/>
    <property type="match status" value="1"/>
</dbReference>
<proteinExistence type="predicted"/>
<dbReference type="InterPro" id="IPR009003">
    <property type="entry name" value="Peptidase_S1_PA"/>
</dbReference>
<dbReference type="EMBL" id="CP009528">
    <property type="protein sequence ID" value="AKB56119.1"/>
    <property type="molecule type" value="Genomic_DNA"/>
</dbReference>
<dbReference type="AlphaFoldDB" id="A0A0E3QZ30"/>
<accession>A0A0E3QZ30</accession>
<organism evidence="2 3">
    <name type="scientific">Methanosarcina barkeri MS</name>
    <dbReference type="NCBI Taxonomy" id="1434108"/>
    <lineage>
        <taxon>Archaea</taxon>
        <taxon>Methanobacteriati</taxon>
        <taxon>Methanobacteriota</taxon>
        <taxon>Stenosarchaea group</taxon>
        <taxon>Methanomicrobia</taxon>
        <taxon>Methanosarcinales</taxon>
        <taxon>Methanosarcinaceae</taxon>
        <taxon>Methanosarcina</taxon>
    </lineage>
</organism>
<dbReference type="PATRIC" id="fig|1434108.4.peg.3956"/>
<evidence type="ECO:0000313" key="2">
    <source>
        <dbReference type="EMBL" id="AKB56119.1"/>
    </source>
</evidence>
<evidence type="ECO:0000256" key="1">
    <source>
        <dbReference type="SAM" id="MobiDB-lite"/>
    </source>
</evidence>
<dbReference type="KEGG" id="mby:MSBRM_3121"/>
<feature type="region of interest" description="Disordered" evidence="1">
    <location>
        <begin position="34"/>
        <end position="53"/>
    </location>
</feature>
<evidence type="ECO:0000313" key="3">
    <source>
        <dbReference type="Proteomes" id="UP000033033"/>
    </source>
</evidence>
<gene>
    <name evidence="2" type="ORF">MSBRM_3121</name>
</gene>
<dbReference type="Proteomes" id="UP000033033">
    <property type="component" value="Chromosome"/>
</dbReference>